<evidence type="ECO:0000313" key="3">
    <source>
        <dbReference type="Proteomes" id="UP000316621"/>
    </source>
</evidence>
<name>A0A4Y7L121_PAPSO</name>
<feature type="coiled-coil region" evidence="1">
    <location>
        <begin position="26"/>
        <end position="81"/>
    </location>
</feature>
<keyword evidence="3" id="KW-1185">Reference proteome</keyword>
<proteinExistence type="predicted"/>
<keyword evidence="1" id="KW-0175">Coiled coil</keyword>
<protein>
    <submittedName>
        <fullName evidence="2">Uncharacterized protein</fullName>
    </submittedName>
</protein>
<evidence type="ECO:0000256" key="1">
    <source>
        <dbReference type="SAM" id="Coils"/>
    </source>
</evidence>
<sequence length="86" mass="9962">MGWIEEMYKRMEERRAGRQLVLPGEITSLKEEVNAETQKLKEKQKEQIRITAEASKIDAKIAAISTRLQLKQKELTDKEAELASFE</sequence>
<dbReference type="AlphaFoldDB" id="A0A4Y7L121"/>
<accession>A0A4Y7L121</accession>
<reference evidence="2 3" key="1">
    <citation type="journal article" date="2018" name="Science">
        <title>The opium poppy genome and morphinan production.</title>
        <authorList>
            <person name="Guo L."/>
            <person name="Winzer T."/>
            <person name="Yang X."/>
            <person name="Li Y."/>
            <person name="Ning Z."/>
            <person name="He Z."/>
            <person name="Teodor R."/>
            <person name="Lu Y."/>
            <person name="Bowser T.A."/>
            <person name="Graham I.A."/>
            <person name="Ye K."/>
        </authorList>
    </citation>
    <scope>NUCLEOTIDE SEQUENCE [LARGE SCALE GENOMIC DNA]</scope>
    <source>
        <strain evidence="3">cv. HN1</strain>
        <tissue evidence="2">Leaves</tissue>
    </source>
</reference>
<gene>
    <name evidence="2" type="ORF">C5167_002506</name>
</gene>
<evidence type="ECO:0000313" key="2">
    <source>
        <dbReference type="EMBL" id="RZC78320.1"/>
    </source>
</evidence>
<dbReference type="Proteomes" id="UP000316621">
    <property type="component" value="Chromosome 9"/>
</dbReference>
<dbReference type="Gramene" id="RZC78320">
    <property type="protein sequence ID" value="RZC78320"/>
    <property type="gene ID" value="C5167_002506"/>
</dbReference>
<dbReference type="EMBL" id="CM010723">
    <property type="protein sequence ID" value="RZC78320.1"/>
    <property type="molecule type" value="Genomic_DNA"/>
</dbReference>
<organism evidence="2 3">
    <name type="scientific">Papaver somniferum</name>
    <name type="common">Opium poppy</name>
    <dbReference type="NCBI Taxonomy" id="3469"/>
    <lineage>
        <taxon>Eukaryota</taxon>
        <taxon>Viridiplantae</taxon>
        <taxon>Streptophyta</taxon>
        <taxon>Embryophyta</taxon>
        <taxon>Tracheophyta</taxon>
        <taxon>Spermatophyta</taxon>
        <taxon>Magnoliopsida</taxon>
        <taxon>Ranunculales</taxon>
        <taxon>Papaveraceae</taxon>
        <taxon>Papaveroideae</taxon>
        <taxon>Papaver</taxon>
    </lineage>
</organism>